<keyword evidence="2" id="KW-0804">Transcription</keyword>
<feature type="region of interest" description="Disordered" evidence="3">
    <location>
        <begin position="315"/>
        <end position="336"/>
    </location>
</feature>
<protein>
    <submittedName>
        <fullName evidence="4">Uncharacterized protein</fullName>
    </submittedName>
</protein>
<dbReference type="GO" id="GO:0000428">
    <property type="term" value="C:DNA-directed RNA polymerase complex"/>
    <property type="evidence" value="ECO:0007669"/>
    <property type="project" value="UniProtKB-KW"/>
</dbReference>
<evidence type="ECO:0000313" key="5">
    <source>
        <dbReference type="Proteomes" id="UP000230066"/>
    </source>
</evidence>
<accession>A0A4E0R2Y0</accession>
<evidence type="ECO:0000256" key="1">
    <source>
        <dbReference type="ARBA" id="ARBA00022478"/>
    </source>
</evidence>
<gene>
    <name evidence="4" type="ORF">D915_008764</name>
</gene>
<dbReference type="Gene3D" id="3.30.1490.120">
    <property type="entry name" value="RNA polymerase Rpb7-like, N-terminal domain"/>
    <property type="match status" value="1"/>
</dbReference>
<dbReference type="Proteomes" id="UP000230066">
    <property type="component" value="Unassembled WGS sequence"/>
</dbReference>
<comment type="caution">
    <text evidence="4">The sequence shown here is derived from an EMBL/GenBank/DDBJ whole genome shotgun (WGS) entry which is preliminary data.</text>
</comment>
<organism evidence="4 5">
    <name type="scientific">Fasciola hepatica</name>
    <name type="common">Liver fluke</name>
    <dbReference type="NCBI Taxonomy" id="6192"/>
    <lineage>
        <taxon>Eukaryota</taxon>
        <taxon>Metazoa</taxon>
        <taxon>Spiralia</taxon>
        <taxon>Lophotrochozoa</taxon>
        <taxon>Platyhelminthes</taxon>
        <taxon>Trematoda</taxon>
        <taxon>Digenea</taxon>
        <taxon>Plagiorchiida</taxon>
        <taxon>Echinostomata</taxon>
        <taxon>Echinostomatoidea</taxon>
        <taxon>Fasciolidae</taxon>
        <taxon>Fasciola</taxon>
    </lineage>
</organism>
<dbReference type="AlphaFoldDB" id="A0A4E0R2Y0"/>
<keyword evidence="5" id="KW-1185">Reference proteome</keyword>
<dbReference type="EMBL" id="JXXN02004410">
    <property type="protein sequence ID" value="THD20606.1"/>
    <property type="molecule type" value="Genomic_DNA"/>
</dbReference>
<sequence length="336" mass="37185">MEDVLWRFVVPLYPVHYNRVARTILKCVSSQLNKFVPDLSGLLLEYDKKSLRISSSMDVSSFDRPIYSSHAHTIVSLKPELRNVNIRAQIQARIFSPRSGLELIGTVSTVQPHLVFCKTEMNNVMIAIPRCGDTGMCEVESAVKSNTEGEQTMLDVGDVVRIRLSSVTRQLGSFVLRGELISVISRAAAAPQSVLDKFGSGSSDENESEINDTVVRAKKEKSQDKTASKVTVKTDGEGVALCMPEEPPTPVVKFRKRRRSASVNSVDPEVPVACPVKMEPPDSSPAGKKIKSDQPILTAEMFTPFSPQVIRTDDYHKASVSKRSKPHKKVVKQDEF</sequence>
<feature type="compositionally biased region" description="Basic residues" evidence="3">
    <location>
        <begin position="319"/>
        <end position="330"/>
    </location>
</feature>
<proteinExistence type="predicted"/>
<reference evidence="4" key="1">
    <citation type="submission" date="2019-03" db="EMBL/GenBank/DDBJ databases">
        <title>Improved annotation for the trematode Fasciola hepatica.</title>
        <authorList>
            <person name="Choi Y.-J."/>
            <person name="Martin J."/>
            <person name="Mitreva M."/>
        </authorList>
    </citation>
    <scope>NUCLEOTIDE SEQUENCE [LARGE SCALE GENOMIC DNA]</scope>
</reference>
<name>A0A4E0R2Y0_FASHE</name>
<evidence type="ECO:0000313" key="4">
    <source>
        <dbReference type="EMBL" id="THD20606.1"/>
    </source>
</evidence>
<evidence type="ECO:0000256" key="3">
    <source>
        <dbReference type="SAM" id="MobiDB-lite"/>
    </source>
</evidence>
<evidence type="ECO:0000256" key="2">
    <source>
        <dbReference type="ARBA" id="ARBA00023163"/>
    </source>
</evidence>
<keyword evidence="1" id="KW-0240">DNA-directed RNA polymerase</keyword>
<dbReference type="InterPro" id="IPR036898">
    <property type="entry name" value="RNA_pol_Rpb7-like_N_sf"/>
</dbReference>
<feature type="region of interest" description="Disordered" evidence="3">
    <location>
        <begin position="272"/>
        <end position="294"/>
    </location>
</feature>